<dbReference type="InterPro" id="IPR052585">
    <property type="entry name" value="Lipid_raft_assoc_Zn_ADH"/>
</dbReference>
<dbReference type="Gene3D" id="3.90.180.10">
    <property type="entry name" value="Medium-chain alcohol dehydrogenases, catalytic domain"/>
    <property type="match status" value="1"/>
</dbReference>
<organism evidence="3 4">
    <name type="scientific">Leuconostoc citreum</name>
    <dbReference type="NCBI Taxonomy" id="33964"/>
    <lineage>
        <taxon>Bacteria</taxon>
        <taxon>Bacillati</taxon>
        <taxon>Bacillota</taxon>
        <taxon>Bacilli</taxon>
        <taxon>Lactobacillales</taxon>
        <taxon>Lactobacillaceae</taxon>
        <taxon>Leuconostoc</taxon>
    </lineage>
</organism>
<gene>
    <name evidence="3" type="ORF">LCIT_02180</name>
</gene>
<dbReference type="NCBIfam" id="TIGR02817">
    <property type="entry name" value="adh_fam_1"/>
    <property type="match status" value="1"/>
</dbReference>
<evidence type="ECO:0000313" key="3">
    <source>
        <dbReference type="EMBL" id="GDZ82976.1"/>
    </source>
</evidence>
<dbReference type="Pfam" id="PF08240">
    <property type="entry name" value="ADH_N"/>
    <property type="match status" value="1"/>
</dbReference>
<dbReference type="InterPro" id="IPR014182">
    <property type="entry name" value="ADH_Zn_typ-1"/>
</dbReference>
<dbReference type="InterPro" id="IPR036291">
    <property type="entry name" value="NAD(P)-bd_dom_sf"/>
</dbReference>
<comment type="similarity">
    <text evidence="1 2">Belongs to the zinc-containing alcohol dehydrogenase family. Quinone oxidoreductase subfamily.</text>
</comment>
<dbReference type="InterPro" id="IPR020843">
    <property type="entry name" value="ER"/>
</dbReference>
<dbReference type="PROSITE" id="PS01162">
    <property type="entry name" value="QOR_ZETA_CRYSTAL"/>
    <property type="match status" value="1"/>
</dbReference>
<dbReference type="InterPro" id="IPR013149">
    <property type="entry name" value="ADH-like_C"/>
</dbReference>
<dbReference type="PANTHER" id="PTHR43482">
    <property type="entry name" value="PROTEIN AST1-RELATED"/>
    <property type="match status" value="1"/>
</dbReference>
<dbReference type="RefSeq" id="WP_004900679.1">
    <property type="nucleotide sequence ID" value="NZ_BJJW01000002.1"/>
</dbReference>
<dbReference type="PANTHER" id="PTHR43482:SF1">
    <property type="entry name" value="PROTEIN AST1-RELATED"/>
    <property type="match status" value="1"/>
</dbReference>
<evidence type="ECO:0000313" key="4">
    <source>
        <dbReference type="Proteomes" id="UP000323274"/>
    </source>
</evidence>
<protein>
    <recommendedName>
        <fullName evidence="2">Zinc-type alcohol dehydrogenase-like protein</fullName>
    </recommendedName>
</protein>
<dbReference type="InterPro" id="IPR011032">
    <property type="entry name" value="GroES-like_sf"/>
</dbReference>
<dbReference type="GO" id="GO:0016491">
    <property type="term" value="F:oxidoreductase activity"/>
    <property type="evidence" value="ECO:0007669"/>
    <property type="project" value="UniProtKB-KW"/>
</dbReference>
<sequence>MSFLEKLKNLWPFNSSPKMKAIGFEQALPLDAPNVFIEKMVARPKPAAKEVLVKLSASAVNPVDTKMRAGYQLDGTFRILGFDAVGTVAAVGTEVGLFSVGDKVYYAGAQNKSGANAEYQVVHEQLVGHAPTGLTDAEIAAMPLTSITASEILHEALGYEVKKNSAAGKSILIINGAGGVGSVLIQLAKYMGMTVITTASKPASIAWVKSMGADYILDYHQDLYAQLCGIQYEQVDDIAILQDTNTYWPLVTKVIKPFGRIASIVETTAPIDMGPLKNIGAQFSWVFMFAKANYGVNMASQGEALNNIASLLEQQIIKSTMTTTLLGLSVNNLKRATTMVEEGHSIGKVVIEYEEQL</sequence>
<dbReference type="Proteomes" id="UP000323274">
    <property type="component" value="Unassembled WGS sequence"/>
</dbReference>
<evidence type="ECO:0000256" key="2">
    <source>
        <dbReference type="RuleBase" id="RU364000"/>
    </source>
</evidence>
<reference evidence="3 4" key="1">
    <citation type="submission" date="2019-04" db="EMBL/GenBank/DDBJ databases">
        <title>A pseudo-fructophilic Leuconostoc citreum strain F192-5 isolated from peel of satsuma mandarin: the first report for isolation and characterization of strain-dependent fructophilic-like characteristics.</title>
        <authorList>
            <person name="Maeno S."/>
            <person name="Tanizawa Y."/>
            <person name="Kajikawa A."/>
            <person name="Kanesaki Y."/>
            <person name="Kubota E."/>
            <person name="Arita M."/>
            <person name="Leon D."/>
            <person name="Endo A."/>
        </authorList>
    </citation>
    <scope>NUCLEOTIDE SEQUENCE [LARGE SCALE GENOMIC DNA]</scope>
    <source>
        <strain evidence="3 4">F192-5</strain>
    </source>
</reference>
<accession>A0A5A5TYW8</accession>
<dbReference type="InterPro" id="IPR013154">
    <property type="entry name" value="ADH-like_N"/>
</dbReference>
<dbReference type="GO" id="GO:0008270">
    <property type="term" value="F:zinc ion binding"/>
    <property type="evidence" value="ECO:0007669"/>
    <property type="project" value="InterPro"/>
</dbReference>
<name>A0A5A5TYW8_LEUCI</name>
<dbReference type="Gene3D" id="3.40.50.720">
    <property type="entry name" value="NAD(P)-binding Rossmann-like Domain"/>
    <property type="match status" value="1"/>
</dbReference>
<dbReference type="InterPro" id="IPR002364">
    <property type="entry name" value="Quin_OxRdtase/zeta-crystal_CS"/>
</dbReference>
<evidence type="ECO:0000256" key="1">
    <source>
        <dbReference type="ARBA" id="ARBA00010371"/>
    </source>
</evidence>
<keyword evidence="2" id="KW-0479">Metal-binding</keyword>
<dbReference type="Pfam" id="PF00107">
    <property type="entry name" value="ADH_zinc_N"/>
    <property type="match status" value="1"/>
</dbReference>
<keyword evidence="2" id="KW-0560">Oxidoreductase</keyword>
<dbReference type="SUPFAM" id="SSF51735">
    <property type="entry name" value="NAD(P)-binding Rossmann-fold domains"/>
    <property type="match status" value="1"/>
</dbReference>
<dbReference type="EMBL" id="BJJW01000002">
    <property type="protein sequence ID" value="GDZ82976.1"/>
    <property type="molecule type" value="Genomic_DNA"/>
</dbReference>
<proteinExistence type="inferred from homology"/>
<dbReference type="SMART" id="SM00829">
    <property type="entry name" value="PKS_ER"/>
    <property type="match status" value="1"/>
</dbReference>
<dbReference type="CDD" id="cd08252">
    <property type="entry name" value="AL_MDR"/>
    <property type="match status" value="1"/>
</dbReference>
<dbReference type="AlphaFoldDB" id="A0A5A5TYW8"/>
<dbReference type="GeneID" id="61102026"/>
<keyword evidence="2" id="KW-0862">Zinc</keyword>
<dbReference type="SUPFAM" id="SSF50129">
    <property type="entry name" value="GroES-like"/>
    <property type="match status" value="1"/>
</dbReference>
<comment type="caution">
    <text evidence="3">The sequence shown here is derived from an EMBL/GenBank/DDBJ whole genome shotgun (WGS) entry which is preliminary data.</text>
</comment>